<feature type="transmembrane region" description="Helical" evidence="5">
    <location>
        <begin position="158"/>
        <end position="178"/>
    </location>
</feature>
<accession>A0A1H4FFY2</accession>
<feature type="transmembrane region" description="Helical" evidence="5">
    <location>
        <begin position="131"/>
        <end position="152"/>
    </location>
</feature>
<name>A0A1H4FFY2_ALKAM</name>
<comment type="subcellular location">
    <subcellularLocation>
        <location evidence="1">Membrane</location>
    </subcellularLocation>
</comment>
<dbReference type="OrthoDB" id="9810614at2"/>
<dbReference type="PANTHER" id="PTHR23521">
    <property type="entry name" value="TRANSPORTER MFS SUPERFAMILY"/>
    <property type="match status" value="1"/>
</dbReference>
<dbReference type="SUPFAM" id="SSF103473">
    <property type="entry name" value="MFS general substrate transporter"/>
    <property type="match status" value="1"/>
</dbReference>
<gene>
    <name evidence="7" type="ORF">SAMN04488051_11056</name>
</gene>
<dbReference type="Proteomes" id="UP000198773">
    <property type="component" value="Unassembled WGS sequence"/>
</dbReference>
<dbReference type="InterPro" id="IPR005828">
    <property type="entry name" value="MFS_sugar_transport-like"/>
</dbReference>
<feature type="transmembrane region" description="Helical" evidence="5">
    <location>
        <begin position="264"/>
        <end position="283"/>
    </location>
</feature>
<evidence type="ECO:0000313" key="7">
    <source>
        <dbReference type="EMBL" id="SEA96196.1"/>
    </source>
</evidence>
<feature type="transmembrane region" description="Helical" evidence="5">
    <location>
        <begin position="332"/>
        <end position="350"/>
    </location>
</feature>
<feature type="domain" description="Major facilitator superfamily (MFS) profile" evidence="6">
    <location>
        <begin position="7"/>
        <end position="379"/>
    </location>
</feature>
<keyword evidence="3 5" id="KW-1133">Transmembrane helix</keyword>
<dbReference type="EMBL" id="FNRM01000010">
    <property type="protein sequence ID" value="SEA96196.1"/>
    <property type="molecule type" value="Genomic_DNA"/>
</dbReference>
<dbReference type="Pfam" id="PF00083">
    <property type="entry name" value="Sugar_tr"/>
    <property type="match status" value="1"/>
</dbReference>
<dbReference type="InterPro" id="IPR011701">
    <property type="entry name" value="MFS"/>
</dbReference>
<feature type="transmembrane region" description="Helical" evidence="5">
    <location>
        <begin position="71"/>
        <end position="92"/>
    </location>
</feature>
<reference evidence="7 8" key="1">
    <citation type="submission" date="2016-10" db="EMBL/GenBank/DDBJ databases">
        <authorList>
            <person name="de Groot N.N."/>
        </authorList>
    </citation>
    <scope>NUCLEOTIDE SEQUENCE [LARGE SCALE GENOMIC DNA]</scope>
    <source>
        <strain evidence="7 8">CGMCC 1.3430</strain>
    </source>
</reference>
<keyword evidence="8" id="KW-1185">Reference proteome</keyword>
<evidence type="ECO:0000256" key="4">
    <source>
        <dbReference type="ARBA" id="ARBA00023136"/>
    </source>
</evidence>
<evidence type="ECO:0000256" key="2">
    <source>
        <dbReference type="ARBA" id="ARBA00022692"/>
    </source>
</evidence>
<dbReference type="AlphaFoldDB" id="A0A1H4FFY2"/>
<feature type="transmembrane region" description="Helical" evidence="5">
    <location>
        <begin position="98"/>
        <end position="119"/>
    </location>
</feature>
<dbReference type="GO" id="GO:0022857">
    <property type="term" value="F:transmembrane transporter activity"/>
    <property type="evidence" value="ECO:0007669"/>
    <property type="project" value="InterPro"/>
</dbReference>
<feature type="transmembrane region" description="Helical" evidence="5">
    <location>
        <begin position="232"/>
        <end position="252"/>
    </location>
</feature>
<dbReference type="Gene3D" id="1.20.1250.20">
    <property type="entry name" value="MFS general substrate transporter like domains"/>
    <property type="match status" value="2"/>
</dbReference>
<dbReference type="STRING" id="152573.SAMN04488051_11056"/>
<evidence type="ECO:0000256" key="5">
    <source>
        <dbReference type="SAM" id="Phobius"/>
    </source>
</evidence>
<evidence type="ECO:0000259" key="6">
    <source>
        <dbReference type="PROSITE" id="PS50850"/>
    </source>
</evidence>
<dbReference type="InterPro" id="IPR047200">
    <property type="entry name" value="MFS_YcaD-like"/>
</dbReference>
<feature type="transmembrane region" description="Helical" evidence="5">
    <location>
        <begin position="289"/>
        <end position="312"/>
    </location>
</feature>
<evidence type="ECO:0000256" key="1">
    <source>
        <dbReference type="ARBA" id="ARBA00004370"/>
    </source>
</evidence>
<feature type="transmembrane region" description="Helical" evidence="5">
    <location>
        <begin position="39"/>
        <end position="59"/>
    </location>
</feature>
<dbReference type="GO" id="GO:0005886">
    <property type="term" value="C:plasma membrane"/>
    <property type="evidence" value="ECO:0007669"/>
    <property type="project" value="TreeGrafter"/>
</dbReference>
<feature type="transmembrane region" description="Helical" evidence="5">
    <location>
        <begin position="199"/>
        <end position="220"/>
    </location>
</feature>
<protein>
    <submittedName>
        <fullName evidence="7">Predicted arabinose efflux permease, MFS family</fullName>
    </submittedName>
</protein>
<sequence>MFAMIRTIWPLLLGMLIVGMTTGLQNTLLSIRAEMEGFSSASTGMILAGYFIGFLLGAIRAPKMIHRVGHIRAFAALAALASISILVHAIWVNTGVWFVLRMVSGFCFSAIFVIAESWINAGATNQNRGKLMSLYVMMLFGGIGLGQFLLYIGDPRDFLQFTLVSILISAAVIPLLITPTSTPPFGPPQKMRAGELMRVAPLGIIGCFLMQFAYASLFGLGPVYFSRLGLELTQIANLVACLIFGALCFQFQLGKLSDRFDRRLVIAGCAFASCIMALWISTLGNEQIYLLYVSYFAFGAVMLPIFSMVVAYTNDYLNKEQMVGASSALVRANGQGAICGLLISGLLMHFVGTQVFFWFIASLPVIVGTMALYLRFFDRRQRQRRASATVMLPTQSSESMIKEGLEKQQDSQD</sequence>
<proteinExistence type="predicted"/>
<dbReference type="InterPro" id="IPR020846">
    <property type="entry name" value="MFS_dom"/>
</dbReference>
<dbReference type="CDD" id="cd17477">
    <property type="entry name" value="MFS_YcaD_like"/>
    <property type="match status" value="1"/>
</dbReference>
<dbReference type="InterPro" id="IPR036259">
    <property type="entry name" value="MFS_trans_sf"/>
</dbReference>
<evidence type="ECO:0000313" key="8">
    <source>
        <dbReference type="Proteomes" id="UP000198773"/>
    </source>
</evidence>
<organism evidence="7 8">
    <name type="scientific">Alkalimonas amylolytica</name>
    <dbReference type="NCBI Taxonomy" id="152573"/>
    <lineage>
        <taxon>Bacteria</taxon>
        <taxon>Pseudomonadati</taxon>
        <taxon>Pseudomonadota</taxon>
        <taxon>Gammaproteobacteria</taxon>
        <taxon>Alkalimonas</taxon>
    </lineage>
</organism>
<dbReference type="PROSITE" id="PS50850">
    <property type="entry name" value="MFS"/>
    <property type="match status" value="1"/>
</dbReference>
<dbReference type="Pfam" id="PF07690">
    <property type="entry name" value="MFS_1"/>
    <property type="match status" value="1"/>
</dbReference>
<evidence type="ECO:0000256" key="3">
    <source>
        <dbReference type="ARBA" id="ARBA00022989"/>
    </source>
</evidence>
<keyword evidence="2 5" id="KW-0812">Transmembrane</keyword>
<feature type="transmembrane region" description="Helical" evidence="5">
    <location>
        <begin position="356"/>
        <end position="377"/>
    </location>
</feature>
<keyword evidence="4 5" id="KW-0472">Membrane</keyword>
<dbReference type="PANTHER" id="PTHR23521:SF3">
    <property type="entry name" value="MFS TRANSPORTER"/>
    <property type="match status" value="1"/>
</dbReference>